<dbReference type="SUPFAM" id="SSF53067">
    <property type="entry name" value="Actin-like ATPase domain"/>
    <property type="match status" value="1"/>
</dbReference>
<dbReference type="GO" id="GO:0046872">
    <property type="term" value="F:metal ion binding"/>
    <property type="evidence" value="ECO:0007669"/>
    <property type="project" value="UniProtKB-KW"/>
</dbReference>
<dbReference type="PRINTS" id="PR00789">
    <property type="entry name" value="OSIALOPTASE"/>
</dbReference>
<evidence type="ECO:0000256" key="3">
    <source>
        <dbReference type="ARBA" id="ARBA00022694"/>
    </source>
</evidence>
<dbReference type="PANTHER" id="PTHR11735:SF6">
    <property type="entry name" value="TRNA N6-ADENOSINE THREONYLCARBAMOYLTRANSFERASE, MITOCHONDRIAL"/>
    <property type="match status" value="1"/>
</dbReference>
<evidence type="ECO:0000313" key="8">
    <source>
        <dbReference type="EMBL" id="KAK3108529.1"/>
    </source>
</evidence>
<keyword evidence="4" id="KW-0479">Metal-binding</keyword>
<dbReference type="GO" id="GO:0005739">
    <property type="term" value="C:mitochondrion"/>
    <property type="evidence" value="ECO:0007669"/>
    <property type="project" value="TreeGrafter"/>
</dbReference>
<evidence type="ECO:0000259" key="7">
    <source>
        <dbReference type="Pfam" id="PF00814"/>
    </source>
</evidence>
<evidence type="ECO:0000256" key="1">
    <source>
        <dbReference type="ARBA" id="ARBA00012156"/>
    </source>
</evidence>
<evidence type="ECO:0000256" key="5">
    <source>
        <dbReference type="ARBA" id="ARBA00023315"/>
    </source>
</evidence>
<dbReference type="Pfam" id="PF00814">
    <property type="entry name" value="TsaD"/>
    <property type="match status" value="1"/>
</dbReference>
<protein>
    <recommendedName>
        <fullName evidence="1">N(6)-L-threonylcarbamoyladenine synthase</fullName>
        <ecNumber evidence="1">2.3.1.234</ecNumber>
    </recommendedName>
</protein>
<dbReference type="InterPro" id="IPR043129">
    <property type="entry name" value="ATPase_NBD"/>
</dbReference>
<evidence type="ECO:0000256" key="2">
    <source>
        <dbReference type="ARBA" id="ARBA00022679"/>
    </source>
</evidence>
<reference evidence="8" key="1">
    <citation type="submission" date="2019-08" db="EMBL/GenBank/DDBJ databases">
        <title>The improved chromosome-level genome for the pearl oyster Pinctada fucata martensii using PacBio sequencing and Hi-C.</title>
        <authorList>
            <person name="Zheng Z."/>
        </authorList>
    </citation>
    <scope>NUCLEOTIDE SEQUENCE</scope>
    <source>
        <strain evidence="8">ZZ-2019</strain>
        <tissue evidence="8">Adductor muscle</tissue>
    </source>
</reference>
<dbReference type="EC" id="2.3.1.234" evidence="1"/>
<evidence type="ECO:0000256" key="6">
    <source>
        <dbReference type="ARBA" id="ARBA00048117"/>
    </source>
</evidence>
<evidence type="ECO:0000256" key="4">
    <source>
        <dbReference type="ARBA" id="ARBA00022723"/>
    </source>
</evidence>
<comment type="catalytic activity">
    <reaction evidence="6">
        <text>L-threonylcarbamoyladenylate + adenosine(37) in tRNA = N(6)-L-threonylcarbamoyladenosine(37) in tRNA + AMP + H(+)</text>
        <dbReference type="Rhea" id="RHEA:37059"/>
        <dbReference type="Rhea" id="RHEA-COMP:10162"/>
        <dbReference type="Rhea" id="RHEA-COMP:10163"/>
        <dbReference type="ChEBI" id="CHEBI:15378"/>
        <dbReference type="ChEBI" id="CHEBI:73682"/>
        <dbReference type="ChEBI" id="CHEBI:74411"/>
        <dbReference type="ChEBI" id="CHEBI:74418"/>
        <dbReference type="ChEBI" id="CHEBI:456215"/>
        <dbReference type="EC" id="2.3.1.234"/>
    </reaction>
</comment>
<dbReference type="Gene3D" id="3.30.420.40">
    <property type="match status" value="2"/>
</dbReference>
<name>A0AA88YNL5_PINIB</name>
<gene>
    <name evidence="8" type="ORF">FSP39_009998</name>
</gene>
<comment type="caution">
    <text evidence="8">The sequence shown here is derived from an EMBL/GenBank/DDBJ whole genome shotgun (WGS) entry which is preliminary data.</text>
</comment>
<organism evidence="8 9">
    <name type="scientific">Pinctada imbricata</name>
    <name type="common">Atlantic pearl-oyster</name>
    <name type="synonym">Pinctada martensii</name>
    <dbReference type="NCBI Taxonomy" id="66713"/>
    <lineage>
        <taxon>Eukaryota</taxon>
        <taxon>Metazoa</taxon>
        <taxon>Spiralia</taxon>
        <taxon>Lophotrochozoa</taxon>
        <taxon>Mollusca</taxon>
        <taxon>Bivalvia</taxon>
        <taxon>Autobranchia</taxon>
        <taxon>Pteriomorphia</taxon>
        <taxon>Pterioida</taxon>
        <taxon>Pterioidea</taxon>
        <taxon>Pteriidae</taxon>
        <taxon>Pinctada</taxon>
    </lineage>
</organism>
<dbReference type="CDD" id="cd24134">
    <property type="entry name" value="ASKHA_NBD_OSGEPL1_QRI7_euk"/>
    <property type="match status" value="1"/>
</dbReference>
<dbReference type="EMBL" id="VSWD01000001">
    <property type="protein sequence ID" value="KAK3108529.1"/>
    <property type="molecule type" value="Genomic_DNA"/>
</dbReference>
<dbReference type="GO" id="GO:0008033">
    <property type="term" value="P:tRNA processing"/>
    <property type="evidence" value="ECO:0007669"/>
    <property type="project" value="UniProtKB-KW"/>
</dbReference>
<keyword evidence="3" id="KW-0819">tRNA processing</keyword>
<dbReference type="InterPro" id="IPR017861">
    <property type="entry name" value="KAE1/TsaD"/>
</dbReference>
<dbReference type="Proteomes" id="UP001186944">
    <property type="component" value="Unassembled WGS sequence"/>
</dbReference>
<keyword evidence="5" id="KW-0012">Acyltransferase</keyword>
<dbReference type="InterPro" id="IPR000905">
    <property type="entry name" value="Gcp-like_dom"/>
</dbReference>
<evidence type="ECO:0000313" key="9">
    <source>
        <dbReference type="Proteomes" id="UP001186944"/>
    </source>
</evidence>
<feature type="domain" description="Gcp-like" evidence="7">
    <location>
        <begin position="140"/>
        <end position="341"/>
    </location>
</feature>
<sequence>MINVARSLSSIRSTEIKEALSLARANVKTLSSVSTRRIVLGIETSCDDTGAAVVDENGHVLGEALHSQMNTHVEKYGGIHPVLARDLHAENIGPIVCEALRQANIKVQDCDAIAVTIKPGFLLSLYEGVKYAQRLAADAGIDFPFLVMLASGGHCLLAVAKDINDYLLIGKGLDNAPGDALDKVARSLNLRLLPQCARLPGGAAIETMAKKGDPRAFDFPTPQFKTPNCDFMFSSLYYKAMLREEKKHGIKPGEILPSVADICASVQYNMTLQLVRKLQRAFIFCMKNKLLPDKPSMVLSGGVASNLYIRRNIQRVCDDFDCTLVCPPPKLCTDNGVMIAW</sequence>
<accession>A0AA88YNL5</accession>
<keyword evidence="2" id="KW-0808">Transferase</keyword>
<dbReference type="GO" id="GO:0061711">
    <property type="term" value="F:tRNA N(6)-L-threonylcarbamoyladenine synthase activity"/>
    <property type="evidence" value="ECO:0007669"/>
    <property type="project" value="UniProtKB-EC"/>
</dbReference>
<dbReference type="PANTHER" id="PTHR11735">
    <property type="entry name" value="TRNA N6-ADENOSINE THREONYLCARBAMOYLTRANSFERASE"/>
    <property type="match status" value="1"/>
</dbReference>
<keyword evidence="9" id="KW-1185">Reference proteome</keyword>
<proteinExistence type="predicted"/>
<dbReference type="AlphaFoldDB" id="A0AA88YNL5"/>